<protein>
    <recommendedName>
        <fullName evidence="3">Reverse transcriptase zinc-binding domain-containing protein</fullName>
    </recommendedName>
</protein>
<dbReference type="STRING" id="200361.A0A453IYQ4"/>
<keyword evidence="2" id="KW-1185">Reference proteome</keyword>
<dbReference type="EnsemblPlants" id="AET4Gv20727000.1">
    <property type="protein sequence ID" value="AET4Gv20727000.1"/>
    <property type="gene ID" value="AET4Gv20727000"/>
</dbReference>
<accession>A0A453IYQ4</accession>
<dbReference type="Gramene" id="AET4Gv20727000.1">
    <property type="protein sequence ID" value="AET4Gv20727000.1"/>
    <property type="gene ID" value="AET4Gv20727000"/>
</dbReference>
<reference evidence="1" key="5">
    <citation type="journal article" date="2021" name="G3 (Bethesda)">
        <title>Aegilops tauschii genome assembly Aet v5.0 features greater sequence contiguity and improved annotation.</title>
        <authorList>
            <person name="Wang L."/>
            <person name="Zhu T."/>
            <person name="Rodriguez J.C."/>
            <person name="Deal K.R."/>
            <person name="Dubcovsky J."/>
            <person name="McGuire P.E."/>
            <person name="Lux T."/>
            <person name="Spannagl M."/>
            <person name="Mayer K.F.X."/>
            <person name="Baldrich P."/>
            <person name="Meyers B.C."/>
            <person name="Huo N."/>
            <person name="Gu Y.Q."/>
            <person name="Zhou H."/>
            <person name="Devos K.M."/>
            <person name="Bennetzen J.L."/>
            <person name="Unver T."/>
            <person name="Budak H."/>
            <person name="Gulick P.J."/>
            <person name="Galiba G."/>
            <person name="Kalapos B."/>
            <person name="Nelson D.R."/>
            <person name="Li P."/>
            <person name="You F.M."/>
            <person name="Luo M.C."/>
            <person name="Dvorak J."/>
        </authorList>
    </citation>
    <scope>NUCLEOTIDE SEQUENCE [LARGE SCALE GENOMIC DNA]</scope>
    <source>
        <strain evidence="1">cv. AL8/78</strain>
    </source>
</reference>
<reference evidence="1" key="3">
    <citation type="journal article" date="2017" name="Nature">
        <title>Genome sequence of the progenitor of the wheat D genome Aegilops tauschii.</title>
        <authorList>
            <person name="Luo M.C."/>
            <person name="Gu Y.Q."/>
            <person name="Puiu D."/>
            <person name="Wang H."/>
            <person name="Twardziok S.O."/>
            <person name="Deal K.R."/>
            <person name="Huo N."/>
            <person name="Zhu T."/>
            <person name="Wang L."/>
            <person name="Wang Y."/>
            <person name="McGuire P.E."/>
            <person name="Liu S."/>
            <person name="Long H."/>
            <person name="Ramasamy R.K."/>
            <person name="Rodriguez J.C."/>
            <person name="Van S.L."/>
            <person name="Yuan L."/>
            <person name="Wang Z."/>
            <person name="Xia Z."/>
            <person name="Xiao L."/>
            <person name="Anderson O.D."/>
            <person name="Ouyang S."/>
            <person name="Liang Y."/>
            <person name="Zimin A.V."/>
            <person name="Pertea G."/>
            <person name="Qi P."/>
            <person name="Bennetzen J.L."/>
            <person name="Dai X."/>
            <person name="Dawson M.W."/>
            <person name="Muller H.G."/>
            <person name="Kugler K."/>
            <person name="Rivarola-Duarte L."/>
            <person name="Spannagl M."/>
            <person name="Mayer K.F.X."/>
            <person name="Lu F.H."/>
            <person name="Bevan M.W."/>
            <person name="Leroy P."/>
            <person name="Li P."/>
            <person name="You F.M."/>
            <person name="Sun Q."/>
            <person name="Liu Z."/>
            <person name="Lyons E."/>
            <person name="Wicker T."/>
            <person name="Salzberg S.L."/>
            <person name="Devos K.M."/>
            <person name="Dvorak J."/>
        </authorList>
    </citation>
    <scope>NUCLEOTIDE SEQUENCE [LARGE SCALE GENOMIC DNA]</scope>
    <source>
        <strain evidence="1">cv. AL8/78</strain>
    </source>
</reference>
<evidence type="ECO:0000313" key="2">
    <source>
        <dbReference type="Proteomes" id="UP000015105"/>
    </source>
</evidence>
<reference evidence="1" key="4">
    <citation type="submission" date="2019-03" db="UniProtKB">
        <authorList>
            <consortium name="EnsemblPlants"/>
        </authorList>
    </citation>
    <scope>IDENTIFICATION</scope>
</reference>
<sequence length="82" mass="9931">KNRCLLSKWLYRLSTETEGMWVQILRNKYLHSKTFAQVNARPMDSPFRKGLMRRRVTFFQRVKFLVGNGTTTRFWEDTWLGE</sequence>
<dbReference type="Proteomes" id="UP000015105">
    <property type="component" value="Chromosome 4D"/>
</dbReference>
<proteinExistence type="predicted"/>
<reference evidence="2" key="2">
    <citation type="journal article" date="2017" name="Nat. Plants">
        <title>The Aegilops tauschii genome reveals multiple impacts of transposons.</title>
        <authorList>
            <person name="Zhao G."/>
            <person name="Zou C."/>
            <person name="Li K."/>
            <person name="Wang K."/>
            <person name="Li T."/>
            <person name="Gao L."/>
            <person name="Zhang X."/>
            <person name="Wang H."/>
            <person name="Yang Z."/>
            <person name="Liu X."/>
            <person name="Jiang W."/>
            <person name="Mao L."/>
            <person name="Kong X."/>
            <person name="Jiao Y."/>
            <person name="Jia J."/>
        </authorList>
    </citation>
    <scope>NUCLEOTIDE SEQUENCE [LARGE SCALE GENOMIC DNA]</scope>
    <source>
        <strain evidence="2">cv. AL8/78</strain>
    </source>
</reference>
<organism evidence="1 2">
    <name type="scientific">Aegilops tauschii subsp. strangulata</name>
    <name type="common">Goatgrass</name>
    <dbReference type="NCBI Taxonomy" id="200361"/>
    <lineage>
        <taxon>Eukaryota</taxon>
        <taxon>Viridiplantae</taxon>
        <taxon>Streptophyta</taxon>
        <taxon>Embryophyta</taxon>
        <taxon>Tracheophyta</taxon>
        <taxon>Spermatophyta</taxon>
        <taxon>Magnoliopsida</taxon>
        <taxon>Liliopsida</taxon>
        <taxon>Poales</taxon>
        <taxon>Poaceae</taxon>
        <taxon>BOP clade</taxon>
        <taxon>Pooideae</taxon>
        <taxon>Triticodae</taxon>
        <taxon>Triticeae</taxon>
        <taxon>Triticinae</taxon>
        <taxon>Aegilops</taxon>
    </lineage>
</organism>
<evidence type="ECO:0000313" key="1">
    <source>
        <dbReference type="EnsemblPlants" id="AET4Gv20727000.1"/>
    </source>
</evidence>
<reference evidence="2" key="1">
    <citation type="journal article" date="2014" name="Science">
        <title>Ancient hybridizations among the ancestral genomes of bread wheat.</title>
        <authorList>
            <consortium name="International Wheat Genome Sequencing Consortium,"/>
            <person name="Marcussen T."/>
            <person name="Sandve S.R."/>
            <person name="Heier L."/>
            <person name="Spannagl M."/>
            <person name="Pfeifer M."/>
            <person name="Jakobsen K.S."/>
            <person name="Wulff B.B."/>
            <person name="Steuernagel B."/>
            <person name="Mayer K.F."/>
            <person name="Olsen O.A."/>
        </authorList>
    </citation>
    <scope>NUCLEOTIDE SEQUENCE [LARGE SCALE GENOMIC DNA]</scope>
    <source>
        <strain evidence="2">cv. AL8/78</strain>
    </source>
</reference>
<evidence type="ECO:0008006" key="3">
    <source>
        <dbReference type="Google" id="ProtNLM"/>
    </source>
</evidence>
<name>A0A453IYQ4_AEGTS</name>
<dbReference type="AlphaFoldDB" id="A0A453IYQ4"/>